<evidence type="ECO:0000256" key="2">
    <source>
        <dbReference type="ARBA" id="ARBA00049402"/>
    </source>
</evidence>
<sequence>MEGETVEVAGLKFTPYLSQSQIASRVGRVAAEIRSYYAGQELPILLCMLNGAFVFAADLLRALQMEVEIEFIRYSSYQGTASCGEVSEILGLRQPLRGKRVLVVEDIVDSGLTMARLMQELERQGAKEVRIAAMFTKPEAFRGNYTVHHVGEELPNRFVVGYGLDYNGLGRGLPELYIRTE</sequence>
<dbReference type="CDD" id="cd06223">
    <property type="entry name" value="PRTases_typeI"/>
    <property type="match status" value="1"/>
</dbReference>
<dbReference type="EMBL" id="LIIK01000009">
    <property type="protein sequence ID" value="KQM09244.1"/>
    <property type="molecule type" value="Genomic_DNA"/>
</dbReference>
<dbReference type="GO" id="GO:0032264">
    <property type="term" value="P:IMP salvage"/>
    <property type="evidence" value="ECO:0007669"/>
    <property type="project" value="TreeGrafter"/>
</dbReference>
<evidence type="ECO:0000259" key="3">
    <source>
        <dbReference type="Pfam" id="PF00156"/>
    </source>
</evidence>
<dbReference type="GO" id="GO:0046100">
    <property type="term" value="P:hypoxanthine metabolic process"/>
    <property type="evidence" value="ECO:0007669"/>
    <property type="project" value="TreeGrafter"/>
</dbReference>
<protein>
    <recommendedName>
        <fullName evidence="3">Phosphoribosyltransferase domain-containing protein</fullName>
    </recommendedName>
</protein>
<dbReference type="GO" id="GO:0006178">
    <property type="term" value="P:guanine salvage"/>
    <property type="evidence" value="ECO:0007669"/>
    <property type="project" value="TreeGrafter"/>
</dbReference>
<evidence type="ECO:0000256" key="1">
    <source>
        <dbReference type="ARBA" id="ARBA00048811"/>
    </source>
</evidence>
<feature type="domain" description="Phosphoribosyltransferase" evidence="3">
    <location>
        <begin position="18"/>
        <end position="166"/>
    </location>
</feature>
<dbReference type="PANTHER" id="PTHR43340">
    <property type="entry name" value="HYPOXANTHINE-GUANINE PHOSPHORIBOSYLTRANSFERASE"/>
    <property type="match status" value="1"/>
</dbReference>
<evidence type="ECO:0000313" key="4">
    <source>
        <dbReference type="EMBL" id="KQM09244.1"/>
    </source>
</evidence>
<comment type="catalytic activity">
    <reaction evidence="2">
        <text>IMP + diphosphate = hypoxanthine + 5-phospho-alpha-D-ribose 1-diphosphate</text>
        <dbReference type="Rhea" id="RHEA:17973"/>
        <dbReference type="ChEBI" id="CHEBI:17368"/>
        <dbReference type="ChEBI" id="CHEBI:33019"/>
        <dbReference type="ChEBI" id="CHEBI:58017"/>
        <dbReference type="ChEBI" id="CHEBI:58053"/>
        <dbReference type="EC" id="2.4.2.8"/>
    </reaction>
    <physiologicalReaction direction="right-to-left" evidence="2">
        <dbReference type="Rhea" id="RHEA:17975"/>
    </physiologicalReaction>
</comment>
<dbReference type="SUPFAM" id="SSF53271">
    <property type="entry name" value="PRTase-like"/>
    <property type="match status" value="1"/>
</dbReference>
<dbReference type="PANTHER" id="PTHR43340:SF1">
    <property type="entry name" value="HYPOXANTHINE PHOSPHORIBOSYLTRANSFERASE"/>
    <property type="match status" value="1"/>
</dbReference>
<organism evidence="4 5">
    <name type="scientific">Candidatus [Bacteroides] periocalifornicus</name>
    <dbReference type="NCBI Taxonomy" id="1702214"/>
    <lineage>
        <taxon>Bacteria</taxon>
        <taxon>Pseudomonadati</taxon>
        <taxon>Bacteroidota</taxon>
    </lineage>
</organism>
<name>A0A0Q4B8S1_9BACT</name>
<dbReference type="GO" id="GO:0004422">
    <property type="term" value="F:hypoxanthine phosphoribosyltransferase activity"/>
    <property type="evidence" value="ECO:0007669"/>
    <property type="project" value="TreeGrafter"/>
</dbReference>
<gene>
    <name evidence="4" type="ORF">AL399_03010</name>
</gene>
<comment type="catalytic activity">
    <reaction evidence="1">
        <text>GMP + diphosphate = guanine + 5-phospho-alpha-D-ribose 1-diphosphate</text>
        <dbReference type="Rhea" id="RHEA:25424"/>
        <dbReference type="ChEBI" id="CHEBI:16235"/>
        <dbReference type="ChEBI" id="CHEBI:33019"/>
        <dbReference type="ChEBI" id="CHEBI:58017"/>
        <dbReference type="ChEBI" id="CHEBI:58115"/>
        <dbReference type="EC" id="2.4.2.8"/>
    </reaction>
    <physiologicalReaction direction="right-to-left" evidence="1">
        <dbReference type="Rhea" id="RHEA:25426"/>
    </physiologicalReaction>
</comment>
<dbReference type="GO" id="GO:0032263">
    <property type="term" value="P:GMP salvage"/>
    <property type="evidence" value="ECO:0007669"/>
    <property type="project" value="TreeGrafter"/>
</dbReference>
<dbReference type="InterPro" id="IPR000836">
    <property type="entry name" value="PRTase_dom"/>
</dbReference>
<reference evidence="4" key="1">
    <citation type="submission" date="2015-08" db="EMBL/GenBank/DDBJ databases">
        <title>Candidatus Bacteriodes Periocalifornicus.</title>
        <authorList>
            <person name="McLean J.S."/>
            <person name="Kelley S."/>
        </authorList>
    </citation>
    <scope>NUCLEOTIDE SEQUENCE [LARGE SCALE GENOMIC DNA]</scope>
    <source>
        <strain evidence="4">12B</strain>
    </source>
</reference>
<dbReference type="InterPro" id="IPR050408">
    <property type="entry name" value="HGPRT"/>
</dbReference>
<dbReference type="Gene3D" id="3.40.50.2020">
    <property type="match status" value="1"/>
</dbReference>
<dbReference type="GO" id="GO:0000287">
    <property type="term" value="F:magnesium ion binding"/>
    <property type="evidence" value="ECO:0007669"/>
    <property type="project" value="TreeGrafter"/>
</dbReference>
<dbReference type="STRING" id="1702214.AL399_03010"/>
<evidence type="ECO:0000313" key="5">
    <source>
        <dbReference type="Proteomes" id="UP000054172"/>
    </source>
</evidence>
<dbReference type="InterPro" id="IPR029057">
    <property type="entry name" value="PRTase-like"/>
</dbReference>
<keyword evidence="5" id="KW-1185">Reference proteome</keyword>
<comment type="caution">
    <text evidence="4">The sequence shown here is derived from an EMBL/GenBank/DDBJ whole genome shotgun (WGS) entry which is preliminary data.</text>
</comment>
<dbReference type="GO" id="GO:0005829">
    <property type="term" value="C:cytosol"/>
    <property type="evidence" value="ECO:0007669"/>
    <property type="project" value="TreeGrafter"/>
</dbReference>
<dbReference type="PATRIC" id="fig|1702214.3.peg.972"/>
<proteinExistence type="predicted"/>
<accession>A0A0Q4B8S1</accession>
<dbReference type="Pfam" id="PF00156">
    <property type="entry name" value="Pribosyltran"/>
    <property type="match status" value="1"/>
</dbReference>
<dbReference type="Proteomes" id="UP000054172">
    <property type="component" value="Unassembled WGS sequence"/>
</dbReference>
<dbReference type="AlphaFoldDB" id="A0A0Q4B8S1"/>